<reference evidence="1" key="1">
    <citation type="submission" date="2022-04" db="EMBL/GenBank/DDBJ databases">
        <title>Genome of the entomopathogenic fungus Entomophthora muscae.</title>
        <authorList>
            <person name="Elya C."/>
            <person name="Lovett B.R."/>
            <person name="Lee E."/>
            <person name="Macias A.M."/>
            <person name="Hajek A.E."/>
            <person name="De Bivort B.L."/>
            <person name="Kasson M.T."/>
            <person name="De Fine Licht H.H."/>
            <person name="Stajich J.E."/>
        </authorList>
    </citation>
    <scope>NUCLEOTIDE SEQUENCE</scope>
    <source>
        <strain evidence="1">Berkeley</strain>
    </source>
</reference>
<sequence>MSIPLLSLLRLNLLWSDHHLLLLVILRGRLLSVGALVPDGKICLPGTLGHLAMITWVPDSKPLPADDLKDMWAATQKTKTTTRQQAAQEAQALPQPISDPQIAALTELMAELQKGDVDLDLEDAVRNPSAWKHTTQKAYGHRWVQPGD</sequence>
<dbReference type="Proteomes" id="UP001165960">
    <property type="component" value="Unassembled WGS sequence"/>
</dbReference>
<protein>
    <submittedName>
        <fullName evidence="1">Uncharacterized protein</fullName>
    </submittedName>
</protein>
<proteinExistence type="predicted"/>
<comment type="caution">
    <text evidence="1">The sequence shown here is derived from an EMBL/GenBank/DDBJ whole genome shotgun (WGS) entry which is preliminary data.</text>
</comment>
<gene>
    <name evidence="1" type="ORF">DSO57_1016260</name>
</gene>
<evidence type="ECO:0000313" key="1">
    <source>
        <dbReference type="EMBL" id="KAJ9077483.1"/>
    </source>
</evidence>
<name>A0ACC2TS09_9FUNG</name>
<keyword evidence="2" id="KW-1185">Reference proteome</keyword>
<organism evidence="1 2">
    <name type="scientific">Entomophthora muscae</name>
    <dbReference type="NCBI Taxonomy" id="34485"/>
    <lineage>
        <taxon>Eukaryota</taxon>
        <taxon>Fungi</taxon>
        <taxon>Fungi incertae sedis</taxon>
        <taxon>Zoopagomycota</taxon>
        <taxon>Entomophthoromycotina</taxon>
        <taxon>Entomophthoromycetes</taxon>
        <taxon>Entomophthorales</taxon>
        <taxon>Entomophthoraceae</taxon>
        <taxon>Entomophthora</taxon>
    </lineage>
</organism>
<accession>A0ACC2TS09</accession>
<dbReference type="EMBL" id="QTSX02002195">
    <property type="protein sequence ID" value="KAJ9077483.1"/>
    <property type="molecule type" value="Genomic_DNA"/>
</dbReference>
<evidence type="ECO:0000313" key="2">
    <source>
        <dbReference type="Proteomes" id="UP001165960"/>
    </source>
</evidence>